<reference evidence="2 3" key="1">
    <citation type="submission" date="2019-01" db="EMBL/GenBank/DDBJ databases">
        <authorList>
            <person name="Chen W.-M."/>
        </authorList>
    </citation>
    <scope>NUCLEOTIDE SEQUENCE [LARGE SCALE GENOMIC DNA]</scope>
    <source>
        <strain evidence="2 3">HPM-16</strain>
    </source>
</reference>
<proteinExistence type="predicted"/>
<keyword evidence="1" id="KW-0732">Signal</keyword>
<evidence type="ECO:0000313" key="2">
    <source>
        <dbReference type="EMBL" id="RVU31362.1"/>
    </source>
</evidence>
<dbReference type="AlphaFoldDB" id="A0A437Q9X1"/>
<evidence type="ECO:0008006" key="4">
    <source>
        <dbReference type="Google" id="ProtNLM"/>
    </source>
</evidence>
<feature type="signal peptide" evidence="1">
    <location>
        <begin position="1"/>
        <end position="20"/>
    </location>
</feature>
<sequence length="164" mass="17908">MRTMQLTRWFAIITTATLLAACSRESVVVAPPPPPPPAPEPEPLISLNNMAPVLKQRSKASGAEIGFTNTSAATYQYLLFRATAFDKNGNVVKPRKSLDERAYLRVPGPIMPGTVVDNHRWDNTWAGNQVACIDVDQVEIIFEDGSIEMAQGKMLANATTSTCF</sequence>
<comment type="caution">
    <text evidence="2">The sequence shown here is derived from an EMBL/GenBank/DDBJ whole genome shotgun (WGS) entry which is preliminary data.</text>
</comment>
<evidence type="ECO:0000313" key="3">
    <source>
        <dbReference type="Proteomes" id="UP000282818"/>
    </source>
</evidence>
<organism evidence="2 3">
    <name type="scientific">Neptunomonas marina</name>
    <dbReference type="NCBI Taxonomy" id="1815562"/>
    <lineage>
        <taxon>Bacteria</taxon>
        <taxon>Pseudomonadati</taxon>
        <taxon>Pseudomonadota</taxon>
        <taxon>Gammaproteobacteria</taxon>
        <taxon>Oceanospirillales</taxon>
        <taxon>Oceanospirillaceae</taxon>
        <taxon>Neptunomonas</taxon>
    </lineage>
</organism>
<dbReference type="RefSeq" id="WP_127693220.1">
    <property type="nucleotide sequence ID" value="NZ_SACQ01000002.1"/>
</dbReference>
<keyword evidence="3" id="KW-1185">Reference proteome</keyword>
<feature type="chain" id="PRO_5019093667" description="Lipoprotein" evidence="1">
    <location>
        <begin position="21"/>
        <end position="164"/>
    </location>
</feature>
<protein>
    <recommendedName>
        <fullName evidence="4">Lipoprotein</fullName>
    </recommendedName>
</protein>
<gene>
    <name evidence="2" type="ORF">EOE65_05075</name>
</gene>
<dbReference type="Proteomes" id="UP000282818">
    <property type="component" value="Unassembled WGS sequence"/>
</dbReference>
<accession>A0A437Q9X1</accession>
<evidence type="ECO:0000256" key="1">
    <source>
        <dbReference type="SAM" id="SignalP"/>
    </source>
</evidence>
<dbReference type="PROSITE" id="PS51257">
    <property type="entry name" value="PROKAR_LIPOPROTEIN"/>
    <property type="match status" value="1"/>
</dbReference>
<name>A0A437Q9X1_9GAMM</name>
<dbReference type="EMBL" id="SACQ01000002">
    <property type="protein sequence ID" value="RVU31362.1"/>
    <property type="molecule type" value="Genomic_DNA"/>
</dbReference>